<dbReference type="InterPro" id="IPR001279">
    <property type="entry name" value="Metallo-B-lactamas"/>
</dbReference>
<dbReference type="Proteomes" id="UP001185659">
    <property type="component" value="Unassembled WGS sequence"/>
</dbReference>
<gene>
    <name evidence="6" type="ORF">R2G56_14785</name>
</gene>
<dbReference type="Gene3D" id="3.60.15.30">
    <property type="entry name" value="Metallo-beta-lactamase domain"/>
    <property type="match status" value="1"/>
</dbReference>
<evidence type="ECO:0000256" key="4">
    <source>
        <dbReference type="ARBA" id="ARBA00033751"/>
    </source>
</evidence>
<dbReference type="InterPro" id="IPR044097">
    <property type="entry name" value="Bds1/SdsA1_MBL-fold"/>
</dbReference>
<dbReference type="CDD" id="cd07710">
    <property type="entry name" value="arylsulfatase_Sdsa1-like_MBL-fold"/>
    <property type="match status" value="1"/>
</dbReference>
<reference evidence="6 7" key="1">
    <citation type="submission" date="2023-10" db="EMBL/GenBank/DDBJ databases">
        <authorList>
            <person name="Venkata Ramana C."/>
            <person name="Sasikala C."/>
            <person name="Dhurka M."/>
        </authorList>
    </citation>
    <scope>NUCLEOTIDE SEQUENCE [LARGE SCALE GENOMIC DNA]</scope>
    <source>
        <strain evidence="6 7">KCTC 32151</strain>
    </source>
</reference>
<dbReference type="InterPro" id="IPR052195">
    <property type="entry name" value="Bact_Alkyl/Aryl-Sulfatase"/>
</dbReference>
<evidence type="ECO:0000256" key="3">
    <source>
        <dbReference type="ARBA" id="ARBA00022833"/>
    </source>
</evidence>
<comment type="similarity">
    <text evidence="4">Belongs to the metallo-beta-lactamase superfamily. Type III sulfatase family.</text>
</comment>
<evidence type="ECO:0000313" key="7">
    <source>
        <dbReference type="Proteomes" id="UP001185659"/>
    </source>
</evidence>
<proteinExistence type="inferred from homology"/>
<keyword evidence="7" id="KW-1185">Reference proteome</keyword>
<dbReference type="InterPro" id="IPR036527">
    <property type="entry name" value="SCP2_sterol-bd_dom_sf"/>
</dbReference>
<dbReference type="Pfam" id="PF00753">
    <property type="entry name" value="Lactamase_B"/>
    <property type="match status" value="1"/>
</dbReference>
<dbReference type="EMBL" id="JAWLIP010000006">
    <property type="protein sequence ID" value="MDV6227564.1"/>
    <property type="molecule type" value="Genomic_DNA"/>
</dbReference>
<evidence type="ECO:0000259" key="5">
    <source>
        <dbReference type="SMART" id="SM00849"/>
    </source>
</evidence>
<dbReference type="SUPFAM" id="SSF56281">
    <property type="entry name" value="Metallo-hydrolase/oxidoreductase"/>
    <property type="match status" value="1"/>
</dbReference>
<evidence type="ECO:0000313" key="6">
    <source>
        <dbReference type="EMBL" id="MDV6227564.1"/>
    </source>
</evidence>
<sequence>MQKTSAKPVVRRLETTHLKPHRNKTLSLLTGAACALFLAQAGDVRLVSDAMADEAEVERLMAGYEAFKPNLAPIVLDRGDNLAFTEASDTIHPEQTAFARQMQRGIYMPVKDKVYVAVGYGITSTTMVVGDDGVIIIDPGENDDFGALVMEEFRSLTDKPIKAIVYTHRHPDHPFGSKGLGVTEEDVKSGKVKIYAHDSFMEYLVNDASVVGPILSIRTALASTLLDVGPEGRVHQALGPTFDSGPVSLLQPTDTFDEMLDVTIAGVRMVMFHAYGDAEDEIGVWFPEMKHLHGSETIQGESFPNIYTLRGTKFRDPVEWYTGVDRLLEYAREADSYSGSHMRPWVGNAFIVERITNYRDAIQYVHDQTVRLMNMGYTREELADTIRLPEHLANDPWLGEYYGTVAHSTRNIYGGYLGWYQADPTELATPGFEKKAALYVEALGGRDAIMEKARKALDEGEYGWSMELLTHAVRVDGEDMEARAMKAEAMREWAYQQPNIYWRGLALGGALELEDKLDYSRIWNFAAPDIIKALSPDAIIESVRVRLDPEKAADAHMTIGFRFTDIQDDSALEIRRGVAVFHPKSPEKTDATIVATKALLDDILLEQTTLADALAEGSLTIEGDEKAIERFFGYLDPPSADPIKLVVR</sequence>
<feature type="domain" description="Metallo-beta-lactamase" evidence="5">
    <location>
        <begin position="123"/>
        <end position="341"/>
    </location>
</feature>
<dbReference type="SUPFAM" id="SSF55718">
    <property type="entry name" value="SCP-like"/>
    <property type="match status" value="1"/>
</dbReference>
<evidence type="ECO:0000256" key="2">
    <source>
        <dbReference type="ARBA" id="ARBA00022801"/>
    </source>
</evidence>
<dbReference type="InterPro" id="IPR036866">
    <property type="entry name" value="RibonucZ/Hydroxyglut_hydro"/>
</dbReference>
<accession>A0ABU4AMU9</accession>
<dbReference type="SMART" id="SM00849">
    <property type="entry name" value="Lactamase_B"/>
    <property type="match status" value="1"/>
</dbReference>
<dbReference type="RefSeq" id="WP_317561797.1">
    <property type="nucleotide sequence ID" value="NZ_JAWLIP010000006.1"/>
</dbReference>
<protein>
    <submittedName>
        <fullName evidence="6">Alkyl sulfatase dimerization domain-containing protein</fullName>
    </submittedName>
</protein>
<keyword evidence="1" id="KW-0479">Metal-binding</keyword>
<dbReference type="InterPro" id="IPR038536">
    <property type="entry name" value="Alkyl/aryl-sulf_dimr_sf"/>
</dbReference>
<dbReference type="Pfam" id="PF14863">
    <property type="entry name" value="Alkyl_sulf_dimr"/>
    <property type="match status" value="1"/>
</dbReference>
<comment type="caution">
    <text evidence="6">The sequence shown here is derived from an EMBL/GenBank/DDBJ whole genome shotgun (WGS) entry which is preliminary data.</text>
</comment>
<name>A0ABU4AMU9_9HYPH</name>
<dbReference type="Gene3D" id="1.25.40.880">
    <property type="entry name" value="Alkyl sulfatase, dimerisation domain"/>
    <property type="match status" value="1"/>
</dbReference>
<keyword evidence="2" id="KW-0378">Hydrolase</keyword>
<dbReference type="InterPro" id="IPR029229">
    <property type="entry name" value="Alkyl_sulf_C"/>
</dbReference>
<dbReference type="PANTHER" id="PTHR43223">
    <property type="entry name" value="ALKYL/ARYL-SULFATASE"/>
    <property type="match status" value="1"/>
</dbReference>
<dbReference type="PANTHER" id="PTHR43223:SF2">
    <property type="entry name" value="METALLO-BETA-LACTAMASE DOMAIN-CONTAINING PROTEIN"/>
    <property type="match status" value="1"/>
</dbReference>
<organism evidence="6 7">
    <name type="scientific">Nitratireductor aquimarinus</name>
    <dbReference type="NCBI Taxonomy" id="889300"/>
    <lineage>
        <taxon>Bacteria</taxon>
        <taxon>Pseudomonadati</taxon>
        <taxon>Pseudomonadota</taxon>
        <taxon>Alphaproteobacteria</taxon>
        <taxon>Hyphomicrobiales</taxon>
        <taxon>Phyllobacteriaceae</taxon>
        <taxon>Nitratireductor</taxon>
    </lineage>
</organism>
<dbReference type="Gene3D" id="3.30.1050.10">
    <property type="entry name" value="SCP2 sterol-binding domain"/>
    <property type="match status" value="1"/>
</dbReference>
<keyword evidence="3" id="KW-0862">Zinc</keyword>
<evidence type="ECO:0000256" key="1">
    <source>
        <dbReference type="ARBA" id="ARBA00022723"/>
    </source>
</evidence>
<dbReference type="Pfam" id="PF14864">
    <property type="entry name" value="Alkyl_sulf_C"/>
    <property type="match status" value="1"/>
</dbReference>
<dbReference type="InterPro" id="IPR029228">
    <property type="entry name" value="Alkyl_sulf_dimr"/>
</dbReference>